<dbReference type="InterPro" id="IPR036388">
    <property type="entry name" value="WH-like_DNA-bd_sf"/>
</dbReference>
<evidence type="ECO:0000313" key="6">
    <source>
        <dbReference type="EMBL" id="SLN25475.1"/>
    </source>
</evidence>
<dbReference type="PROSITE" id="PS51071">
    <property type="entry name" value="HTH_RPIR"/>
    <property type="match status" value="1"/>
</dbReference>
<dbReference type="Pfam" id="PF01380">
    <property type="entry name" value="SIS"/>
    <property type="match status" value="1"/>
</dbReference>
<dbReference type="InterPro" id="IPR000281">
    <property type="entry name" value="HTH_RpiR"/>
</dbReference>
<evidence type="ECO:0000259" key="5">
    <source>
        <dbReference type="PROSITE" id="PS51464"/>
    </source>
</evidence>
<dbReference type="EMBL" id="FWFS01000002">
    <property type="protein sequence ID" value="SLN25475.1"/>
    <property type="molecule type" value="Genomic_DNA"/>
</dbReference>
<keyword evidence="1" id="KW-0805">Transcription regulation</keyword>
<dbReference type="InterPro" id="IPR035472">
    <property type="entry name" value="RpiR-like_SIS"/>
</dbReference>
<dbReference type="GO" id="GO:0097367">
    <property type="term" value="F:carbohydrate derivative binding"/>
    <property type="evidence" value="ECO:0007669"/>
    <property type="project" value="InterPro"/>
</dbReference>
<organism evidence="6 7">
    <name type="scientific">Aquimixticola soesokkakensis</name>
    <dbReference type="NCBI Taxonomy" id="1519096"/>
    <lineage>
        <taxon>Bacteria</taxon>
        <taxon>Pseudomonadati</taxon>
        <taxon>Pseudomonadota</taxon>
        <taxon>Alphaproteobacteria</taxon>
        <taxon>Rhodobacterales</taxon>
        <taxon>Paracoccaceae</taxon>
        <taxon>Aquimixticola</taxon>
    </lineage>
</organism>
<dbReference type="Gene3D" id="1.10.10.10">
    <property type="entry name" value="Winged helix-like DNA-binding domain superfamily/Winged helix DNA-binding domain"/>
    <property type="match status" value="1"/>
</dbReference>
<dbReference type="AlphaFoldDB" id="A0A1Y5RVL4"/>
<feature type="domain" description="HTH rpiR-type" evidence="4">
    <location>
        <begin position="8"/>
        <end position="84"/>
    </location>
</feature>
<dbReference type="Proteomes" id="UP000193862">
    <property type="component" value="Unassembled WGS sequence"/>
</dbReference>
<reference evidence="6 7" key="1">
    <citation type="submission" date="2017-03" db="EMBL/GenBank/DDBJ databases">
        <authorList>
            <person name="Afonso C.L."/>
            <person name="Miller P.J."/>
            <person name="Scott M.A."/>
            <person name="Spackman E."/>
            <person name="Goraichik I."/>
            <person name="Dimitrov K.M."/>
            <person name="Suarez D.L."/>
            <person name="Swayne D.E."/>
        </authorList>
    </citation>
    <scope>NUCLEOTIDE SEQUENCE [LARGE SCALE GENOMIC DNA]</scope>
    <source>
        <strain evidence="6 7">CECT 8620</strain>
    </source>
</reference>
<evidence type="ECO:0000313" key="7">
    <source>
        <dbReference type="Proteomes" id="UP000193862"/>
    </source>
</evidence>
<dbReference type="Gene3D" id="3.40.50.10490">
    <property type="entry name" value="Glucose-6-phosphate isomerase like protein, domain 1"/>
    <property type="match status" value="1"/>
</dbReference>
<accession>A0A1Y5RVL4</accession>
<dbReference type="GO" id="GO:0003677">
    <property type="term" value="F:DNA binding"/>
    <property type="evidence" value="ECO:0007669"/>
    <property type="project" value="UniProtKB-KW"/>
</dbReference>
<dbReference type="InterPro" id="IPR009057">
    <property type="entry name" value="Homeodomain-like_sf"/>
</dbReference>
<evidence type="ECO:0000256" key="3">
    <source>
        <dbReference type="ARBA" id="ARBA00023163"/>
    </source>
</evidence>
<keyword evidence="2" id="KW-0238">DNA-binding</keyword>
<gene>
    <name evidence="6" type="primary">ybbH_1</name>
    <name evidence="6" type="ORF">AQS8620_00751</name>
</gene>
<feature type="domain" description="SIS" evidence="5">
    <location>
        <begin position="129"/>
        <end position="264"/>
    </location>
</feature>
<sequence>MTTPDSIAALHARIHDLGPDLPERMLQCANYMLAAGDRLAVTTTAEFAAAANVQPSAVIRFCKMLGFSGYSEVQRLYRAGFEPQRPAYSERLGALKEGGGSIHTELTHAAIQSLEGALDALDPAQLERAVGVLAKARVIHVMGMRRAFAVAAHMTYLFEKLGVPVVLHDRVAALDAGGAIVAGDALIAISFAPFSNETLDGAQAALDRAIPVVLFTDTRLTPLGAKAEAVLCVPEQEVRQFRGLSAALTLAMTLALSVGAARVD</sequence>
<dbReference type="CDD" id="cd05013">
    <property type="entry name" value="SIS_RpiR"/>
    <property type="match status" value="1"/>
</dbReference>
<dbReference type="SUPFAM" id="SSF53697">
    <property type="entry name" value="SIS domain"/>
    <property type="match status" value="1"/>
</dbReference>
<name>A0A1Y5RVL4_9RHOB</name>
<dbReference type="InterPro" id="IPR046348">
    <property type="entry name" value="SIS_dom_sf"/>
</dbReference>
<dbReference type="RefSeq" id="WP_085835503.1">
    <property type="nucleotide sequence ID" value="NZ_FWFS01000002.1"/>
</dbReference>
<protein>
    <submittedName>
        <fullName evidence="6">Putative HTH-type transcriptional regulator YbbH</fullName>
    </submittedName>
</protein>
<dbReference type="PANTHER" id="PTHR30514:SF18">
    <property type="entry name" value="RPIR-FAMILY TRANSCRIPTIONAL REGULATOR"/>
    <property type="match status" value="1"/>
</dbReference>
<evidence type="ECO:0000259" key="4">
    <source>
        <dbReference type="PROSITE" id="PS51071"/>
    </source>
</evidence>
<dbReference type="InterPro" id="IPR047640">
    <property type="entry name" value="RpiR-like"/>
</dbReference>
<dbReference type="SUPFAM" id="SSF46689">
    <property type="entry name" value="Homeodomain-like"/>
    <property type="match status" value="1"/>
</dbReference>
<dbReference type="GO" id="GO:1901135">
    <property type="term" value="P:carbohydrate derivative metabolic process"/>
    <property type="evidence" value="ECO:0007669"/>
    <property type="project" value="InterPro"/>
</dbReference>
<dbReference type="GO" id="GO:0003700">
    <property type="term" value="F:DNA-binding transcription factor activity"/>
    <property type="evidence" value="ECO:0007669"/>
    <property type="project" value="InterPro"/>
</dbReference>
<keyword evidence="7" id="KW-1185">Reference proteome</keyword>
<dbReference type="PROSITE" id="PS51464">
    <property type="entry name" value="SIS"/>
    <property type="match status" value="1"/>
</dbReference>
<keyword evidence="3" id="KW-0804">Transcription</keyword>
<evidence type="ECO:0000256" key="2">
    <source>
        <dbReference type="ARBA" id="ARBA00023125"/>
    </source>
</evidence>
<evidence type="ECO:0000256" key="1">
    <source>
        <dbReference type="ARBA" id="ARBA00023015"/>
    </source>
</evidence>
<dbReference type="OrthoDB" id="9814005at2"/>
<dbReference type="PANTHER" id="PTHR30514">
    <property type="entry name" value="GLUCOKINASE"/>
    <property type="match status" value="1"/>
</dbReference>
<dbReference type="Pfam" id="PF01418">
    <property type="entry name" value="HTH_6"/>
    <property type="match status" value="1"/>
</dbReference>
<proteinExistence type="predicted"/>
<dbReference type="InterPro" id="IPR001347">
    <property type="entry name" value="SIS_dom"/>
</dbReference>